<keyword evidence="3" id="KW-0813">Transport</keyword>
<name>A0A501XC69_9BACT</name>
<dbReference type="Pfam" id="PF00119">
    <property type="entry name" value="ATP-synt_A"/>
    <property type="match status" value="1"/>
</dbReference>
<dbReference type="PANTHER" id="PTHR42823:SF3">
    <property type="entry name" value="ATP SYNTHASE SUBUNIT A, CHLOROPLASTIC"/>
    <property type="match status" value="1"/>
</dbReference>
<comment type="subcellular location">
    <subcellularLocation>
        <location evidence="1">Membrane</location>
        <topology evidence="1">Multi-pass membrane protein</topology>
    </subcellularLocation>
</comment>
<dbReference type="SUPFAM" id="SSF81336">
    <property type="entry name" value="F1F0 ATP synthase subunit A"/>
    <property type="match status" value="1"/>
</dbReference>
<comment type="similarity">
    <text evidence="2">Belongs to the ATPase A chain family.</text>
</comment>
<keyword evidence="13" id="KW-1185">Reference proteome</keyword>
<feature type="transmembrane region" description="Helical" evidence="11">
    <location>
        <begin position="183"/>
        <end position="207"/>
    </location>
</feature>
<sequence>MDKLFNFHWFGGPEGLPDPAVNPNGGAPLNKPTNFANDNHIITMIAMVVLVFILSILIYAAVKRQKADKAPSAGILMVETMIMGADSFASETHSNRFDKANPYLISLFTFFLLGNMISMLGFVPIGSSLAAIFAATAITWFTTIGIGIAYNKFKYLLKLINPLEIAGTVSPLISLTFRMYGNIIGGLVLITLFGLFLDNIWAGWIGATLGSPASQLNPLGALLLPGFNLYFDIFDSLIQAFVFMILTMSYWFQASEVDAKEKHKEKIKEWKKEVLKNKNKLETSALTDNQNQEAAAVAA</sequence>
<dbReference type="RefSeq" id="WP_140781075.1">
    <property type="nucleotide sequence ID" value="NZ_VFSS01000001.1"/>
</dbReference>
<evidence type="ECO:0000256" key="3">
    <source>
        <dbReference type="ARBA" id="ARBA00022448"/>
    </source>
</evidence>
<dbReference type="EMBL" id="VFSS01000001">
    <property type="protein sequence ID" value="TPE58102.1"/>
    <property type="molecule type" value="Genomic_DNA"/>
</dbReference>
<evidence type="ECO:0000256" key="7">
    <source>
        <dbReference type="ARBA" id="ARBA00022989"/>
    </source>
</evidence>
<dbReference type="AlphaFoldDB" id="A0A501XC69"/>
<dbReference type="Gene3D" id="1.20.120.220">
    <property type="entry name" value="ATP synthase, F0 complex, subunit A"/>
    <property type="match status" value="1"/>
</dbReference>
<evidence type="ECO:0000256" key="5">
    <source>
        <dbReference type="ARBA" id="ARBA00022692"/>
    </source>
</evidence>
<keyword evidence="5 11" id="KW-0812">Transmembrane</keyword>
<evidence type="ECO:0000313" key="13">
    <source>
        <dbReference type="Proteomes" id="UP000319776"/>
    </source>
</evidence>
<evidence type="ECO:0000256" key="9">
    <source>
        <dbReference type="ARBA" id="ARBA00023136"/>
    </source>
</evidence>
<proteinExistence type="inferred from homology"/>
<keyword evidence="10" id="KW-0066">ATP synthesis</keyword>
<reference evidence="12 13" key="1">
    <citation type="submission" date="2019-06" db="EMBL/GenBank/DDBJ databases">
        <title>Mycoplasma falconis type strain whole genome sequence.</title>
        <authorList>
            <person name="Spergser J."/>
        </authorList>
    </citation>
    <scope>NUCLEOTIDE SEQUENCE [LARGE SCALE GENOMIC DNA]</scope>
    <source>
        <strain evidence="12 13">ATCC 51372</strain>
    </source>
</reference>
<evidence type="ECO:0000256" key="8">
    <source>
        <dbReference type="ARBA" id="ARBA00023065"/>
    </source>
</evidence>
<dbReference type="InterPro" id="IPR035908">
    <property type="entry name" value="F0_ATP_A_sf"/>
</dbReference>
<dbReference type="PANTHER" id="PTHR42823">
    <property type="entry name" value="ATP SYNTHASE SUBUNIT A, CHLOROPLASTIC"/>
    <property type="match status" value="1"/>
</dbReference>
<dbReference type="GO" id="GO:0005886">
    <property type="term" value="C:plasma membrane"/>
    <property type="evidence" value="ECO:0007669"/>
    <property type="project" value="TreeGrafter"/>
</dbReference>
<organism evidence="12 13">
    <name type="scientific">[Mycoplasma] falconis</name>
    <dbReference type="NCBI Taxonomy" id="92403"/>
    <lineage>
        <taxon>Bacteria</taxon>
        <taxon>Bacillati</taxon>
        <taxon>Mycoplasmatota</taxon>
        <taxon>Mycoplasmoidales</taxon>
        <taxon>Metamycoplasmataceae</taxon>
        <taxon>Metamycoplasma</taxon>
    </lineage>
</organism>
<evidence type="ECO:0000256" key="6">
    <source>
        <dbReference type="ARBA" id="ARBA00022781"/>
    </source>
</evidence>
<protein>
    <submittedName>
        <fullName evidence="12">F0F1 ATP synthase subunit A</fullName>
    </submittedName>
</protein>
<feature type="transmembrane region" description="Helical" evidence="11">
    <location>
        <begin position="129"/>
        <end position="150"/>
    </location>
</feature>
<accession>A0A501XC69</accession>
<evidence type="ECO:0000256" key="10">
    <source>
        <dbReference type="ARBA" id="ARBA00023310"/>
    </source>
</evidence>
<evidence type="ECO:0000256" key="2">
    <source>
        <dbReference type="ARBA" id="ARBA00006810"/>
    </source>
</evidence>
<dbReference type="Proteomes" id="UP000319776">
    <property type="component" value="Unassembled WGS sequence"/>
</dbReference>
<dbReference type="OrthoDB" id="9789241at2"/>
<gene>
    <name evidence="12" type="ORF">FJO69_00650</name>
</gene>
<feature type="transmembrane region" description="Helical" evidence="11">
    <location>
        <begin position="227"/>
        <end position="252"/>
    </location>
</feature>
<keyword evidence="7 11" id="KW-1133">Transmembrane helix</keyword>
<dbReference type="InterPro" id="IPR045082">
    <property type="entry name" value="ATP_syn_F0_a_bact/chloroplast"/>
</dbReference>
<feature type="transmembrane region" description="Helical" evidence="11">
    <location>
        <begin position="41"/>
        <end position="62"/>
    </location>
</feature>
<feature type="transmembrane region" description="Helical" evidence="11">
    <location>
        <begin position="103"/>
        <end position="123"/>
    </location>
</feature>
<evidence type="ECO:0000313" key="12">
    <source>
        <dbReference type="EMBL" id="TPE58102.1"/>
    </source>
</evidence>
<evidence type="ECO:0000256" key="11">
    <source>
        <dbReference type="SAM" id="Phobius"/>
    </source>
</evidence>
<dbReference type="InterPro" id="IPR000568">
    <property type="entry name" value="ATP_synth_F0_asu"/>
</dbReference>
<keyword evidence="8" id="KW-0406">Ion transport</keyword>
<dbReference type="GO" id="GO:0046933">
    <property type="term" value="F:proton-transporting ATP synthase activity, rotational mechanism"/>
    <property type="evidence" value="ECO:0007669"/>
    <property type="project" value="TreeGrafter"/>
</dbReference>
<keyword evidence="9 11" id="KW-0472">Membrane</keyword>
<evidence type="ECO:0000256" key="4">
    <source>
        <dbReference type="ARBA" id="ARBA00022547"/>
    </source>
</evidence>
<dbReference type="GO" id="GO:0042777">
    <property type="term" value="P:proton motive force-driven plasma membrane ATP synthesis"/>
    <property type="evidence" value="ECO:0007669"/>
    <property type="project" value="TreeGrafter"/>
</dbReference>
<keyword evidence="6" id="KW-0375">Hydrogen ion transport</keyword>
<dbReference type="GO" id="GO:0045259">
    <property type="term" value="C:proton-transporting ATP synthase complex"/>
    <property type="evidence" value="ECO:0007669"/>
    <property type="project" value="UniProtKB-KW"/>
</dbReference>
<dbReference type="CDD" id="cd00310">
    <property type="entry name" value="ATP-synt_Fo_a_6"/>
    <property type="match status" value="1"/>
</dbReference>
<comment type="caution">
    <text evidence="12">The sequence shown here is derived from an EMBL/GenBank/DDBJ whole genome shotgun (WGS) entry which is preliminary data.</text>
</comment>
<keyword evidence="4" id="KW-0138">CF(0)</keyword>
<evidence type="ECO:0000256" key="1">
    <source>
        <dbReference type="ARBA" id="ARBA00004141"/>
    </source>
</evidence>
<dbReference type="NCBIfam" id="NF004487">
    <property type="entry name" value="PRK05815.3-5"/>
    <property type="match status" value="1"/>
</dbReference>